<dbReference type="Gene3D" id="3.30.559.10">
    <property type="entry name" value="Chloramphenicol acetyltransferase-like domain"/>
    <property type="match status" value="1"/>
</dbReference>
<dbReference type="GO" id="GO:0031177">
    <property type="term" value="F:phosphopantetheine binding"/>
    <property type="evidence" value="ECO:0007669"/>
    <property type="project" value="TreeGrafter"/>
</dbReference>
<evidence type="ECO:0000256" key="1">
    <source>
        <dbReference type="ARBA" id="ARBA00001957"/>
    </source>
</evidence>
<dbReference type="UniPathway" id="UPA00011"/>
<organism evidence="8 9">
    <name type="scientific">Nocardia cyriacigeorgica</name>
    <dbReference type="NCBI Taxonomy" id="135487"/>
    <lineage>
        <taxon>Bacteria</taxon>
        <taxon>Bacillati</taxon>
        <taxon>Actinomycetota</taxon>
        <taxon>Actinomycetes</taxon>
        <taxon>Mycobacteriales</taxon>
        <taxon>Nocardiaceae</taxon>
        <taxon>Nocardia</taxon>
    </lineage>
</organism>
<dbReference type="Pfam" id="PF00550">
    <property type="entry name" value="PP-binding"/>
    <property type="match status" value="1"/>
</dbReference>
<comment type="function">
    <text evidence="2">Acyltransferase required for the direct transfer of medium- to long-chain fatty acyl moieties from a carrier protein (MbtL) on to the epsilon-amino group of lysine residue in the mycobactin core.</text>
</comment>
<dbReference type="GO" id="GO:0005737">
    <property type="term" value="C:cytoplasm"/>
    <property type="evidence" value="ECO:0007669"/>
    <property type="project" value="TreeGrafter"/>
</dbReference>
<dbReference type="SUPFAM" id="SSF47336">
    <property type="entry name" value="ACP-like"/>
    <property type="match status" value="1"/>
</dbReference>
<dbReference type="GO" id="GO:0043041">
    <property type="term" value="P:amino acid activation for nonribosomal peptide biosynthetic process"/>
    <property type="evidence" value="ECO:0007669"/>
    <property type="project" value="TreeGrafter"/>
</dbReference>
<dbReference type="Gene3D" id="3.40.630.30">
    <property type="match status" value="1"/>
</dbReference>
<evidence type="ECO:0000256" key="2">
    <source>
        <dbReference type="ARBA" id="ARBA00003818"/>
    </source>
</evidence>
<dbReference type="Pfam" id="PF13523">
    <property type="entry name" value="Acetyltransf_8"/>
    <property type="match status" value="1"/>
</dbReference>
<dbReference type="AlphaFoldDB" id="A0A6P1D336"/>
<comment type="caution">
    <text evidence="8">The sequence shown here is derived from an EMBL/GenBank/DDBJ whole genome shotgun (WGS) entry which is preliminary data.</text>
</comment>
<evidence type="ECO:0000256" key="5">
    <source>
        <dbReference type="ARBA" id="ARBA00022598"/>
    </source>
</evidence>
<reference evidence="8 9" key="1">
    <citation type="submission" date="2020-01" db="EMBL/GenBank/DDBJ databases">
        <title>Genetics and antimicrobial susceptibilities of Nocardia species isolated from the soil; a comparison with species isolated from humans.</title>
        <authorList>
            <person name="Carrasco G."/>
            <person name="Monzon S."/>
            <person name="Sansegundo M."/>
            <person name="Garcia E."/>
            <person name="Garrido N."/>
            <person name="Medina M.J."/>
            <person name="Villalon P."/>
            <person name="Ramirez-Arocha A.C."/>
            <person name="Jimenez P."/>
            <person name="Cuesta I."/>
            <person name="Valdezate S."/>
        </authorList>
    </citation>
    <scope>NUCLEOTIDE SEQUENCE [LARGE SCALE GENOMIC DNA]</scope>
    <source>
        <strain evidence="8 9">CNM20110639</strain>
    </source>
</reference>
<dbReference type="FunFam" id="3.30.559.10:FF:000023">
    <property type="entry name" value="Non-ribosomal peptide synthetase"/>
    <property type="match status" value="1"/>
</dbReference>
<dbReference type="InterPro" id="IPR057737">
    <property type="entry name" value="Condensation_MtbB-like"/>
</dbReference>
<proteinExistence type="predicted"/>
<dbReference type="SMART" id="SM01006">
    <property type="entry name" value="AlcB"/>
    <property type="match status" value="1"/>
</dbReference>
<dbReference type="Gene3D" id="3.30.559.30">
    <property type="entry name" value="Nonribosomal peptide synthetase, condensation domain"/>
    <property type="match status" value="1"/>
</dbReference>
<dbReference type="PROSITE" id="PS50075">
    <property type="entry name" value="CARRIER"/>
    <property type="match status" value="1"/>
</dbReference>
<dbReference type="InterPro" id="IPR023213">
    <property type="entry name" value="CAT-like_dom_sf"/>
</dbReference>
<comment type="pathway">
    <text evidence="3">Siderophore biosynthesis; mycobactin biosynthesis.</text>
</comment>
<keyword evidence="5" id="KW-0436">Ligase</keyword>
<dbReference type="PANTHER" id="PTHR45527">
    <property type="entry name" value="NONRIBOSOMAL PEPTIDE SYNTHETASE"/>
    <property type="match status" value="1"/>
</dbReference>
<evidence type="ECO:0000313" key="9">
    <source>
        <dbReference type="Proteomes" id="UP000468928"/>
    </source>
</evidence>
<evidence type="ECO:0000256" key="6">
    <source>
        <dbReference type="ARBA" id="ARBA00031122"/>
    </source>
</evidence>
<dbReference type="CDD" id="cd19535">
    <property type="entry name" value="Cyc_NRPS"/>
    <property type="match status" value="1"/>
</dbReference>
<evidence type="ECO:0000259" key="7">
    <source>
        <dbReference type="PROSITE" id="PS50075"/>
    </source>
</evidence>
<protein>
    <recommendedName>
        <fullName evidence="4">Lysine N-acyltransferase MbtK</fullName>
    </recommendedName>
    <alternativeName>
        <fullName evidence="6">Mycobactin synthase protein K</fullName>
    </alternativeName>
</protein>
<dbReference type="EMBL" id="JAAGUZ010000010">
    <property type="protein sequence ID" value="NEW43861.1"/>
    <property type="molecule type" value="Genomic_DNA"/>
</dbReference>
<evidence type="ECO:0000256" key="4">
    <source>
        <dbReference type="ARBA" id="ARBA00020586"/>
    </source>
</evidence>
<dbReference type="SUPFAM" id="SSF52777">
    <property type="entry name" value="CoA-dependent acyltransferases"/>
    <property type="match status" value="2"/>
</dbReference>
<accession>A0A6P1D336</accession>
<dbReference type="GO" id="GO:0019290">
    <property type="term" value="P:siderophore biosynthetic process"/>
    <property type="evidence" value="ECO:0007669"/>
    <property type="project" value="InterPro"/>
</dbReference>
<dbReference type="InterPro" id="IPR001242">
    <property type="entry name" value="Condensation_dom"/>
</dbReference>
<dbReference type="Pfam" id="PF00668">
    <property type="entry name" value="Condensation"/>
    <property type="match status" value="1"/>
</dbReference>
<dbReference type="GO" id="GO:0008610">
    <property type="term" value="P:lipid biosynthetic process"/>
    <property type="evidence" value="ECO:0007669"/>
    <property type="project" value="UniProtKB-ARBA"/>
</dbReference>
<evidence type="ECO:0000256" key="3">
    <source>
        <dbReference type="ARBA" id="ARBA00005102"/>
    </source>
</evidence>
<dbReference type="RefSeq" id="WP_163828477.1">
    <property type="nucleotide sequence ID" value="NZ_JAAGUZ010000010.1"/>
</dbReference>
<dbReference type="InterPro" id="IPR016181">
    <property type="entry name" value="Acyl_CoA_acyltransferase"/>
</dbReference>
<dbReference type="InterPro" id="IPR036736">
    <property type="entry name" value="ACP-like_sf"/>
</dbReference>
<gene>
    <name evidence="8" type="ORF">GV789_05225</name>
</gene>
<dbReference type="SUPFAM" id="SSF55729">
    <property type="entry name" value="Acyl-CoA N-acyltransferases (Nat)"/>
    <property type="match status" value="1"/>
</dbReference>
<name>A0A6P1D336_9NOCA</name>
<evidence type="ECO:0000313" key="8">
    <source>
        <dbReference type="EMBL" id="NEW43861.1"/>
    </source>
</evidence>
<sequence>MVVARPELGTEIDLQAEIGSVLGIPSADVDTGANLIEQGLDSVRMMRLVGRWRSLGYDADLARLAAEPTIDAWAALLGECRLADSDSTTVDFDDADLAAAFPLATTQHAYWTGRSRDDALGSGAAHLYVEFDGPALDPERFRAAVGALLERHPMLRVRPLQDGTQVIGAAHADIVDVHDLRQNSPTSVAETMEQRRQQGAQRSLPTGEAAVLHAELTLLPEGRGRVHLAVDMIAADAMSYRVLVDDLARLYLGEDLPELGATFPALSARRRARDTDVAWWKARIADLPGPPELPANAAGADAAPATLRLHHLIDAAGRQQLEEGARKRGVTPAAAMAAAFAEAVGAFSASRRFHLTVPLHDRDAVHSGVDEVVGAFTSTIVVDVDLAEEQPLAERASGMRTAMHEAAGRGIAGGLDVLRELGEPVVSPVVFTSALGLGELFSPVVAEVLGEPSWIVSQGPQMLLDAKVVEVSGGLLVNWGVRTPDLAPKTARSMFDYYVCLLDLLIEGEWDRTAPGPETVAAPVYHFESRPMDVERDAVVAHGWLNHPKSAYWGMLDSSVADVQELIREAGTDPDPRFGMRIGYFEGEPQFLFELYNPATSDLAKPGTGYEHEPGDVGMHLLVASTDRRLPAFTGNVMLHIMRTAFFELGAQRVVVEPDVRNLDVQALNAAVGFVVAGDYPVADKVARLSYCTRANFIRVTDNGRSLAVIDQRSNL</sequence>
<dbReference type="PANTHER" id="PTHR45527:SF1">
    <property type="entry name" value="FATTY ACID SYNTHASE"/>
    <property type="match status" value="1"/>
</dbReference>
<comment type="cofactor">
    <cofactor evidence="1">
        <name>pantetheine 4'-phosphate</name>
        <dbReference type="ChEBI" id="CHEBI:47942"/>
    </cofactor>
</comment>
<dbReference type="InterPro" id="IPR019432">
    <property type="entry name" value="Acyltransferase_MbtK/IucB-like"/>
</dbReference>
<dbReference type="Gene3D" id="1.10.1200.10">
    <property type="entry name" value="ACP-like"/>
    <property type="match status" value="1"/>
</dbReference>
<dbReference type="InterPro" id="IPR009081">
    <property type="entry name" value="PP-bd_ACP"/>
</dbReference>
<dbReference type="Proteomes" id="UP000468928">
    <property type="component" value="Unassembled WGS sequence"/>
</dbReference>
<keyword evidence="8" id="KW-0808">Transferase</keyword>
<dbReference type="GO" id="GO:0016746">
    <property type="term" value="F:acyltransferase activity"/>
    <property type="evidence" value="ECO:0007669"/>
    <property type="project" value="InterPro"/>
</dbReference>
<feature type="domain" description="Carrier" evidence="7">
    <location>
        <begin position="5"/>
        <end position="81"/>
    </location>
</feature>